<feature type="region of interest" description="Disordered" evidence="1">
    <location>
        <begin position="143"/>
        <end position="175"/>
    </location>
</feature>
<dbReference type="AlphaFoldDB" id="A0A6A4C443"/>
<keyword evidence="6" id="KW-1185">Reference proteome</keyword>
<organism evidence="4 6">
    <name type="scientific">Phytophthora rubi</name>
    <dbReference type="NCBI Taxonomy" id="129364"/>
    <lineage>
        <taxon>Eukaryota</taxon>
        <taxon>Sar</taxon>
        <taxon>Stramenopiles</taxon>
        <taxon>Oomycota</taxon>
        <taxon>Peronosporomycetes</taxon>
        <taxon>Peronosporales</taxon>
        <taxon>Peronosporaceae</taxon>
        <taxon>Phytophthora</taxon>
    </lineage>
</organism>
<accession>A0A6A4C443</accession>
<evidence type="ECO:0000313" key="2">
    <source>
        <dbReference type="EMBL" id="KAE8971341.1"/>
    </source>
</evidence>
<evidence type="ECO:0000313" key="6">
    <source>
        <dbReference type="Proteomes" id="UP000434957"/>
    </source>
</evidence>
<gene>
    <name evidence="3" type="ORF">PR001_g24968</name>
    <name evidence="2" type="ORF">PR002_g26858</name>
    <name evidence="4" type="ORF">PR003_g27891</name>
</gene>
<dbReference type="EMBL" id="QXFV01003302">
    <property type="protein sequence ID" value="KAE8977993.1"/>
    <property type="molecule type" value="Genomic_DNA"/>
</dbReference>
<sequence length="285" mass="30971">MLGLERVEVLGSSSEQYVGPRVSDVVCAEGMTVAICTPLSGRGELREKFQRAARADRASVGVLGQLETFHHFVREEESDARAEDALYAASLTAKSGMEKREVATAIAALEAKRRAATCVLCRPQVSCVICEVEKQVKAAKQKLPAVPSSQPPVNVLQQPNKSMNGRRKHPDQAPVPPPFGAFSKRQEPALTLVVLCAEFLALGTRSKEEEEEAQKRLELELMDPAALARAKEEEEAAARQNSGQATANPAVLHAPRLSQQIFKLLLTSTGLLGRKEPEKSLQLTE</sequence>
<evidence type="ECO:0000256" key="1">
    <source>
        <dbReference type="SAM" id="MobiDB-lite"/>
    </source>
</evidence>
<name>A0A6A4C443_9STRA</name>
<reference evidence="4 6" key="1">
    <citation type="submission" date="2018-08" db="EMBL/GenBank/DDBJ databases">
        <title>Genomic investigation of the strawberry pathogen Phytophthora fragariae indicates pathogenicity is determined by transcriptional variation in three key races.</title>
        <authorList>
            <person name="Adams T.M."/>
            <person name="Armitage A.D."/>
            <person name="Sobczyk M.K."/>
            <person name="Bates H.J."/>
            <person name="Dunwell J.M."/>
            <person name="Nellist C.F."/>
            <person name="Harrison R.J."/>
        </authorList>
    </citation>
    <scope>NUCLEOTIDE SEQUENCE [LARGE SCALE GENOMIC DNA]</scope>
    <source>
        <strain evidence="3 5">SCRP249</strain>
        <strain evidence="2 7">SCRP324</strain>
        <strain evidence="4 6">SCRP333</strain>
    </source>
</reference>
<evidence type="ECO:0000313" key="5">
    <source>
        <dbReference type="Proteomes" id="UP000429607"/>
    </source>
</evidence>
<evidence type="ECO:0000313" key="7">
    <source>
        <dbReference type="Proteomes" id="UP000435112"/>
    </source>
</evidence>
<dbReference type="EMBL" id="QXFU01003999">
    <property type="protein sequence ID" value="KAE8971341.1"/>
    <property type="molecule type" value="Genomic_DNA"/>
</dbReference>
<proteinExistence type="predicted"/>
<dbReference type="Proteomes" id="UP000435112">
    <property type="component" value="Unassembled WGS sequence"/>
</dbReference>
<dbReference type="EMBL" id="QXFT01004041">
    <property type="protein sequence ID" value="KAE9280679.1"/>
    <property type="molecule type" value="Genomic_DNA"/>
</dbReference>
<evidence type="ECO:0000313" key="4">
    <source>
        <dbReference type="EMBL" id="KAE9280679.1"/>
    </source>
</evidence>
<comment type="caution">
    <text evidence="4">The sequence shown here is derived from an EMBL/GenBank/DDBJ whole genome shotgun (WGS) entry which is preliminary data.</text>
</comment>
<dbReference type="Proteomes" id="UP000434957">
    <property type="component" value="Unassembled WGS sequence"/>
</dbReference>
<feature type="region of interest" description="Disordered" evidence="1">
    <location>
        <begin position="231"/>
        <end position="251"/>
    </location>
</feature>
<evidence type="ECO:0000313" key="3">
    <source>
        <dbReference type="EMBL" id="KAE8977993.1"/>
    </source>
</evidence>
<dbReference type="Proteomes" id="UP000429607">
    <property type="component" value="Unassembled WGS sequence"/>
</dbReference>
<protein>
    <submittedName>
        <fullName evidence="4">Uncharacterized protein</fullName>
    </submittedName>
</protein>
<feature type="compositionally biased region" description="Polar residues" evidence="1">
    <location>
        <begin position="147"/>
        <end position="163"/>
    </location>
</feature>